<feature type="region of interest" description="Disordered" evidence="1">
    <location>
        <begin position="664"/>
        <end position="701"/>
    </location>
</feature>
<feature type="compositionally biased region" description="Basic and acidic residues" evidence="1">
    <location>
        <begin position="225"/>
        <end position="249"/>
    </location>
</feature>
<evidence type="ECO:0000256" key="1">
    <source>
        <dbReference type="SAM" id="MobiDB-lite"/>
    </source>
</evidence>
<feature type="region of interest" description="Disordered" evidence="1">
    <location>
        <begin position="206"/>
        <end position="297"/>
    </location>
</feature>
<feature type="compositionally biased region" description="Polar residues" evidence="1">
    <location>
        <begin position="351"/>
        <end position="373"/>
    </location>
</feature>
<protein>
    <submittedName>
        <fullName evidence="2">12578_t:CDS:1</fullName>
    </submittedName>
</protein>
<feature type="compositionally biased region" description="Basic and acidic residues" evidence="1">
    <location>
        <begin position="410"/>
        <end position="425"/>
    </location>
</feature>
<dbReference type="EMBL" id="CAJVPL010000331">
    <property type="protein sequence ID" value="CAG8484164.1"/>
    <property type="molecule type" value="Genomic_DNA"/>
</dbReference>
<feature type="compositionally biased region" description="Basic residues" evidence="1">
    <location>
        <begin position="426"/>
        <end position="440"/>
    </location>
</feature>
<feature type="compositionally biased region" description="Polar residues" evidence="1">
    <location>
        <begin position="563"/>
        <end position="623"/>
    </location>
</feature>
<dbReference type="Proteomes" id="UP000789831">
    <property type="component" value="Unassembled WGS sequence"/>
</dbReference>
<feature type="region of interest" description="Disordered" evidence="1">
    <location>
        <begin position="15"/>
        <end position="37"/>
    </location>
</feature>
<feature type="compositionally biased region" description="Basic residues" evidence="1">
    <location>
        <begin position="268"/>
        <end position="280"/>
    </location>
</feature>
<feature type="compositionally biased region" description="Polar residues" evidence="1">
    <location>
        <begin position="665"/>
        <end position="674"/>
    </location>
</feature>
<feature type="compositionally biased region" description="Polar residues" evidence="1">
    <location>
        <begin position="692"/>
        <end position="701"/>
    </location>
</feature>
<feature type="region of interest" description="Disordered" evidence="1">
    <location>
        <begin position="345"/>
        <end position="377"/>
    </location>
</feature>
<reference evidence="2" key="1">
    <citation type="submission" date="2021-06" db="EMBL/GenBank/DDBJ databases">
        <authorList>
            <person name="Kallberg Y."/>
            <person name="Tangrot J."/>
            <person name="Rosling A."/>
        </authorList>
    </citation>
    <scope>NUCLEOTIDE SEQUENCE</scope>
    <source>
        <strain evidence="2">MT106</strain>
    </source>
</reference>
<feature type="region of interest" description="Disordered" evidence="1">
    <location>
        <begin position="796"/>
        <end position="815"/>
    </location>
</feature>
<gene>
    <name evidence="2" type="ORF">AGERDE_LOCUS3393</name>
</gene>
<feature type="compositionally biased region" description="Basic and acidic residues" evidence="1">
    <location>
        <begin position="676"/>
        <end position="691"/>
    </location>
</feature>
<organism evidence="2 3">
    <name type="scientific">Ambispora gerdemannii</name>
    <dbReference type="NCBI Taxonomy" id="144530"/>
    <lineage>
        <taxon>Eukaryota</taxon>
        <taxon>Fungi</taxon>
        <taxon>Fungi incertae sedis</taxon>
        <taxon>Mucoromycota</taxon>
        <taxon>Glomeromycotina</taxon>
        <taxon>Glomeromycetes</taxon>
        <taxon>Archaeosporales</taxon>
        <taxon>Ambisporaceae</taxon>
        <taxon>Ambispora</taxon>
    </lineage>
</organism>
<accession>A0A9N8WI32</accession>
<feature type="region of interest" description="Disordered" evidence="1">
    <location>
        <begin position="409"/>
        <end position="446"/>
    </location>
</feature>
<proteinExistence type="predicted"/>
<evidence type="ECO:0000313" key="3">
    <source>
        <dbReference type="Proteomes" id="UP000789831"/>
    </source>
</evidence>
<feature type="region of interest" description="Disordered" evidence="1">
    <location>
        <begin position="552"/>
        <end position="630"/>
    </location>
</feature>
<keyword evidence="3" id="KW-1185">Reference proteome</keyword>
<evidence type="ECO:0000313" key="2">
    <source>
        <dbReference type="EMBL" id="CAG8484164.1"/>
    </source>
</evidence>
<dbReference type="AlphaFoldDB" id="A0A9N8WI32"/>
<name>A0A9N8WI32_9GLOM</name>
<sequence>MLSFNNVAKVEEGNEDLAGASETPGVSILGRSSDGDTSTVVLRPSAIASSPPNNDSSNQQNETSGFVLEQNIQHSEGCASNPLIETTPANLVPASRGRHFSVGYVRMVRRNRRRLRIRLFGEWVKLQIDGFVTKIYQKINQRIQNQLILAQGNHNAAQSIHQRVAASTQTACACSVETQTDLSYLTEKRKEKEKSTVINKDGHSKYSEAIVNGSPRKIANPFTSKMRDDKKKELEKKQLKKDQKPKFENSSHTPRRNIKSNYTNSHRFSFKRSQSKKYSPKPKPSPQDTTKRKPRYVPFREPIYDAPATPTPPIQRPIIPSNVMIPSGKPLDSFLPLVRDPITPPLLSPQIPETTNNKNSDESIASIQPSVSNDVEKKAVTEKKAIVEEKVIAEKKNIDAVKNNSLKISSVEKRQKTKDRDELTPRKRTKNKPRSKAKSTKAKDKSIITRKYEKMAKTNYNLPEKSSSSDFEVDETIAHPIQTKPPNSEITRRNASPGYYSAIFSSDEEPPPSSNFRKMIQGNKLAGCYNTSLSSDEKINDAEIIITESKSTWQTSTDKKNENIVSNDAQPSASFSPEKTASISPVESVRSLTPNKTAPLSPVKSFTPNKTTSISPVKSLTPNEDQKAKEAYESTVQMTTFTIPATTTVGTSVNIVTDEKKLTEISPSTPSSLVKSPEKVQMDISPEKPKEQLSTANDYSSNIQPNSLDTIAGIMPKSTSSHNINFASTERFSFENLFQSQNQQPQTFISGNSLQPTTSGLSQAPQQITENFTSSGLNQPPQMSLNFNFNFNALQSQQPSSSQTSFNSTTENFTFTNPQFPNAQFPSAITGNLNIQNIHERKIAAPRKRRK</sequence>
<comment type="caution">
    <text evidence="2">The sequence shown here is derived from an EMBL/GenBank/DDBJ whole genome shotgun (WGS) entry which is preliminary data.</text>
</comment>